<accession>A0ACC3DHZ8</accession>
<protein>
    <submittedName>
        <fullName evidence="1">Uncharacterized protein</fullName>
    </submittedName>
</protein>
<keyword evidence="2" id="KW-1185">Reference proteome</keyword>
<reference evidence="1" key="1">
    <citation type="submission" date="2024-09" db="EMBL/GenBank/DDBJ databases">
        <title>Black Yeasts Isolated from many extreme environments.</title>
        <authorList>
            <person name="Coleine C."/>
            <person name="Stajich J.E."/>
            <person name="Selbmann L."/>
        </authorList>
    </citation>
    <scope>NUCLEOTIDE SEQUENCE</scope>
    <source>
        <strain evidence="1">CCFEE 5737</strain>
    </source>
</reference>
<organism evidence="1 2">
    <name type="scientific">Coniosporium uncinatum</name>
    <dbReference type="NCBI Taxonomy" id="93489"/>
    <lineage>
        <taxon>Eukaryota</taxon>
        <taxon>Fungi</taxon>
        <taxon>Dikarya</taxon>
        <taxon>Ascomycota</taxon>
        <taxon>Pezizomycotina</taxon>
        <taxon>Dothideomycetes</taxon>
        <taxon>Dothideomycetes incertae sedis</taxon>
        <taxon>Coniosporium</taxon>
    </lineage>
</organism>
<comment type="caution">
    <text evidence="1">The sequence shown here is derived from an EMBL/GenBank/DDBJ whole genome shotgun (WGS) entry which is preliminary data.</text>
</comment>
<evidence type="ECO:0000313" key="1">
    <source>
        <dbReference type="EMBL" id="KAK3076241.1"/>
    </source>
</evidence>
<sequence>MKWTPPDPSQMRRADSIAEYGRDNRVLGHASVQDISSMSDRLTNGPSPEAVPAHQRAAAVLRNAFRRNRSRPSLQLNTEFGDTLPLPAELGMGTAGGSASPANGETPLEDRNWQQWVLRRQDQGPAEMAADLSYAVELPTTRTGQ</sequence>
<proteinExistence type="predicted"/>
<dbReference type="EMBL" id="JAWDJW010004196">
    <property type="protein sequence ID" value="KAK3076241.1"/>
    <property type="molecule type" value="Genomic_DNA"/>
</dbReference>
<gene>
    <name evidence="1" type="ORF">LTS18_013534</name>
</gene>
<evidence type="ECO:0000313" key="2">
    <source>
        <dbReference type="Proteomes" id="UP001186974"/>
    </source>
</evidence>
<dbReference type="Proteomes" id="UP001186974">
    <property type="component" value="Unassembled WGS sequence"/>
</dbReference>
<name>A0ACC3DHZ8_9PEZI</name>